<dbReference type="Proteomes" id="UP000472274">
    <property type="component" value="Unplaced"/>
</dbReference>
<reference evidence="5" key="1">
    <citation type="submission" date="2025-08" db="UniProtKB">
        <authorList>
            <consortium name="Ensembl"/>
        </authorList>
    </citation>
    <scope>IDENTIFICATION</scope>
</reference>
<accession>A0A674IRD4</accession>
<dbReference type="InterPro" id="IPR002110">
    <property type="entry name" value="Ankyrin_rpt"/>
</dbReference>
<sequence length="165" mass="18256">MFYDLEIIKQRLYFFNRALLCLVFCYYLNSCMFWAAKGDLSDLAKVLKENDINAGASLEEKMPNSNTVLHLAVQAGAVSITNLLLRKGMNANITSQGEQTPLHVAAFHNKGSIVDILINAGAKINAVTKELVTPLHVASQRGNVDVAQQLLNHKANVNNPRFIIF</sequence>
<dbReference type="SMART" id="SM00248">
    <property type="entry name" value="ANK"/>
    <property type="match status" value="4"/>
</dbReference>
<evidence type="ECO:0000256" key="3">
    <source>
        <dbReference type="PROSITE-ProRule" id="PRU00023"/>
    </source>
</evidence>
<dbReference type="Pfam" id="PF12796">
    <property type="entry name" value="Ank_2"/>
    <property type="match status" value="1"/>
</dbReference>
<dbReference type="AlphaFoldDB" id="A0A674IRD4"/>
<protein>
    <submittedName>
        <fullName evidence="5">Uncharacterized protein</fullName>
    </submittedName>
</protein>
<keyword evidence="4" id="KW-1133">Transmembrane helix</keyword>
<keyword evidence="1" id="KW-0677">Repeat</keyword>
<dbReference type="InterPro" id="IPR036770">
    <property type="entry name" value="Ankyrin_rpt-contain_sf"/>
</dbReference>
<feature type="repeat" description="ANK" evidence="3">
    <location>
        <begin position="130"/>
        <end position="158"/>
    </location>
</feature>
<keyword evidence="4" id="KW-0472">Membrane</keyword>
<evidence type="ECO:0000256" key="1">
    <source>
        <dbReference type="ARBA" id="ARBA00022737"/>
    </source>
</evidence>
<dbReference type="PANTHER" id="PTHR24198:SF194">
    <property type="entry name" value="INVERSIN-A"/>
    <property type="match status" value="1"/>
</dbReference>
<evidence type="ECO:0000313" key="6">
    <source>
        <dbReference type="Proteomes" id="UP000472274"/>
    </source>
</evidence>
<keyword evidence="2 3" id="KW-0040">ANK repeat</keyword>
<dbReference type="Ensembl" id="ENSTMTT00000010382.1">
    <property type="protein sequence ID" value="ENSTMTP00000010044.1"/>
    <property type="gene ID" value="ENSTMTG00000007310.1"/>
</dbReference>
<dbReference type="PANTHER" id="PTHR24198">
    <property type="entry name" value="ANKYRIN REPEAT AND PROTEIN KINASE DOMAIN-CONTAINING PROTEIN"/>
    <property type="match status" value="1"/>
</dbReference>
<evidence type="ECO:0000313" key="5">
    <source>
        <dbReference type="Ensembl" id="ENSTMTP00000010044.1"/>
    </source>
</evidence>
<dbReference type="PROSITE" id="PS50297">
    <property type="entry name" value="ANK_REP_REGION"/>
    <property type="match status" value="3"/>
</dbReference>
<feature type="repeat" description="ANK" evidence="3">
    <location>
        <begin position="97"/>
        <end position="129"/>
    </location>
</feature>
<proteinExistence type="predicted"/>
<dbReference type="SUPFAM" id="SSF48403">
    <property type="entry name" value="Ankyrin repeat"/>
    <property type="match status" value="1"/>
</dbReference>
<evidence type="ECO:0000256" key="4">
    <source>
        <dbReference type="SAM" id="Phobius"/>
    </source>
</evidence>
<dbReference type="PROSITE" id="PS50088">
    <property type="entry name" value="ANK_REPEAT"/>
    <property type="match status" value="3"/>
</dbReference>
<keyword evidence="4" id="KW-0812">Transmembrane</keyword>
<organism evidence="5 6">
    <name type="scientific">Terrapene triunguis</name>
    <name type="common">Three-toed box turtle</name>
    <dbReference type="NCBI Taxonomy" id="2587831"/>
    <lineage>
        <taxon>Eukaryota</taxon>
        <taxon>Metazoa</taxon>
        <taxon>Chordata</taxon>
        <taxon>Craniata</taxon>
        <taxon>Vertebrata</taxon>
        <taxon>Euteleostomi</taxon>
        <taxon>Archelosauria</taxon>
        <taxon>Testudinata</taxon>
        <taxon>Testudines</taxon>
        <taxon>Cryptodira</taxon>
        <taxon>Durocryptodira</taxon>
        <taxon>Testudinoidea</taxon>
        <taxon>Emydidae</taxon>
        <taxon>Terrapene</taxon>
    </lineage>
</organism>
<evidence type="ECO:0000256" key="2">
    <source>
        <dbReference type="ARBA" id="ARBA00023043"/>
    </source>
</evidence>
<feature type="repeat" description="ANK" evidence="3">
    <location>
        <begin position="64"/>
        <end position="96"/>
    </location>
</feature>
<dbReference type="GeneTree" id="ENSGT00940000165489"/>
<dbReference type="Gene3D" id="1.25.40.20">
    <property type="entry name" value="Ankyrin repeat-containing domain"/>
    <property type="match status" value="2"/>
</dbReference>
<keyword evidence="6" id="KW-1185">Reference proteome</keyword>
<name>A0A674IRD4_9SAUR</name>
<reference evidence="5" key="2">
    <citation type="submission" date="2025-09" db="UniProtKB">
        <authorList>
            <consortium name="Ensembl"/>
        </authorList>
    </citation>
    <scope>IDENTIFICATION</scope>
</reference>
<feature type="transmembrane region" description="Helical" evidence="4">
    <location>
        <begin position="12"/>
        <end position="36"/>
    </location>
</feature>